<dbReference type="RefSeq" id="WP_253550235.1">
    <property type="nucleotide sequence ID" value="NZ_JAMYZR010000009.1"/>
</dbReference>
<evidence type="ECO:0000313" key="3">
    <source>
        <dbReference type="Proteomes" id="UP001523543"/>
    </source>
</evidence>
<reference evidence="2 3" key="1">
    <citation type="submission" date="2022-06" db="EMBL/GenBank/DDBJ databases">
        <title>Acetobacer genomes from food samples.</title>
        <authorList>
            <person name="Sombolestani A."/>
        </authorList>
    </citation>
    <scope>NUCLEOTIDE SEQUENCE [LARGE SCALE GENOMIC DNA]</scope>
    <source>
        <strain evidence="2 3">R-83281</strain>
    </source>
</reference>
<keyword evidence="3" id="KW-1185">Reference proteome</keyword>
<feature type="region of interest" description="Disordered" evidence="1">
    <location>
        <begin position="111"/>
        <end position="161"/>
    </location>
</feature>
<gene>
    <name evidence="2" type="ORF">NKW54_08580</name>
</gene>
<organism evidence="2 3">
    <name type="scientific">Acetobacter cerevisiae</name>
    <dbReference type="NCBI Taxonomy" id="178900"/>
    <lineage>
        <taxon>Bacteria</taxon>
        <taxon>Pseudomonadati</taxon>
        <taxon>Pseudomonadota</taxon>
        <taxon>Alphaproteobacteria</taxon>
        <taxon>Acetobacterales</taxon>
        <taxon>Acetobacteraceae</taxon>
        <taxon>Acetobacter</taxon>
    </lineage>
</organism>
<dbReference type="Proteomes" id="UP001523543">
    <property type="component" value="Unassembled WGS sequence"/>
</dbReference>
<evidence type="ECO:0000256" key="1">
    <source>
        <dbReference type="SAM" id="MobiDB-lite"/>
    </source>
</evidence>
<dbReference type="EMBL" id="JAMYZR010000009">
    <property type="protein sequence ID" value="MCP1245994.1"/>
    <property type="molecule type" value="Genomic_DNA"/>
</dbReference>
<accession>A0ABT1EUG0</accession>
<name>A0ABT1EUG0_9PROT</name>
<evidence type="ECO:0000313" key="2">
    <source>
        <dbReference type="EMBL" id="MCP1245994.1"/>
    </source>
</evidence>
<sequence>MTSPNLKTFDRSGMTPLRLLRSMAPELRGVVTNLHDALKEMRSCVFRAGALVLTDEQVARQAWLEPDALARTLPTILQAGFMARDDAGALYSPHLYDKALRSEARAARKAQADQRWEQAQAGGADDEGLTRKQITARENGKRGGRPRKNPVASAADQRSMPLLSVVPAGQDKNPNKKPNAVSVSGSVSSVSIDLESERDIHIPSCSISSEPTETETQPVAAAQVQQLAARMLSASGLGGDQAGFAVSFARGWLKEGVSADLIVSAIAAHRRKMDENRENPRTMGVFKAPVQRAISGEEVVQLVAEVTPDAPPPVPDWKLKADEAWMRQCSVFGAAVRDDGNYTRVQREWPEIAARNGLPPCKRDRAAYEAFFQQNAQAAA</sequence>
<protein>
    <submittedName>
        <fullName evidence="2">Uncharacterized protein</fullName>
    </submittedName>
</protein>
<comment type="caution">
    <text evidence="2">The sequence shown here is derived from an EMBL/GenBank/DDBJ whole genome shotgun (WGS) entry which is preliminary data.</text>
</comment>
<proteinExistence type="predicted"/>